<dbReference type="AlphaFoldDB" id="A0A8S4PTH9"/>
<accession>A0A8S4PTH9</accession>
<sequence>MDLLSAVVKFNNQTNGRDKLCRLFQYGTKCGWWSIEKLRDDPSLIKKLKDLEYHLGTFRKLLRFGKSLDILQGALKTLHLDDIALRATISLAKINQSLYLLLDHVIWLARVGLIDIDKKYWGKTSAKFWMTQIILNLTRNLYDICSAVSNELYKRNKSKRSRGDKNGDIEASINPAPKQTPLLLKVIGDNKPVFLDSAKNVADVWLPMSVLGHVNISPGTQGMLGVISSCIAILVTWNPTLKLVP</sequence>
<reference evidence="5" key="1">
    <citation type="submission" date="2022-03" db="EMBL/GenBank/DDBJ databases">
        <authorList>
            <person name="Martin C."/>
        </authorList>
    </citation>
    <scope>NUCLEOTIDE SEQUENCE</scope>
</reference>
<gene>
    <name evidence="5" type="ORF">OFUS_LOCUS21744</name>
</gene>
<proteinExistence type="predicted"/>
<dbReference type="InterPro" id="IPR008733">
    <property type="entry name" value="PEX11"/>
</dbReference>
<evidence type="ECO:0000256" key="1">
    <source>
        <dbReference type="ARBA" id="ARBA00022593"/>
    </source>
</evidence>
<dbReference type="Proteomes" id="UP000749559">
    <property type="component" value="Unassembled WGS sequence"/>
</dbReference>
<keyword evidence="3" id="KW-0576">Peroxisome</keyword>
<evidence type="ECO:0008006" key="7">
    <source>
        <dbReference type="Google" id="ProtNLM"/>
    </source>
</evidence>
<comment type="caution">
    <text evidence="5">The sequence shown here is derived from an EMBL/GenBank/DDBJ whole genome shotgun (WGS) entry which is preliminary data.</text>
</comment>
<dbReference type="PANTHER" id="PTHR12652">
    <property type="entry name" value="PEROXISOMAL BIOGENESIS FACTOR 11"/>
    <property type="match status" value="1"/>
</dbReference>
<name>A0A8S4PTH9_OWEFU</name>
<keyword evidence="1" id="KW-0962">Peroxisome biogenesis</keyword>
<keyword evidence="6" id="KW-1185">Reference proteome</keyword>
<evidence type="ECO:0000313" key="5">
    <source>
        <dbReference type="EMBL" id="CAH1797467.1"/>
    </source>
</evidence>
<dbReference type="Pfam" id="PF05648">
    <property type="entry name" value="PEX11"/>
    <property type="match status" value="1"/>
</dbReference>
<evidence type="ECO:0000313" key="6">
    <source>
        <dbReference type="Proteomes" id="UP000749559"/>
    </source>
</evidence>
<evidence type="ECO:0000256" key="4">
    <source>
        <dbReference type="ARBA" id="ARBA00046271"/>
    </source>
</evidence>
<evidence type="ECO:0000256" key="3">
    <source>
        <dbReference type="ARBA" id="ARBA00023140"/>
    </source>
</evidence>
<dbReference type="GO" id="GO:0016559">
    <property type="term" value="P:peroxisome fission"/>
    <property type="evidence" value="ECO:0007669"/>
    <property type="project" value="InterPro"/>
</dbReference>
<dbReference type="EMBL" id="CAIIXF020000010">
    <property type="protein sequence ID" value="CAH1797467.1"/>
    <property type="molecule type" value="Genomic_DNA"/>
</dbReference>
<comment type="subcellular location">
    <subcellularLocation>
        <location evidence="4">Peroxisome membrane</location>
    </subcellularLocation>
</comment>
<dbReference type="OrthoDB" id="411017at2759"/>
<dbReference type="PANTHER" id="PTHR12652:SF50">
    <property type="entry name" value="PEROXIN 11"/>
    <property type="match status" value="1"/>
</dbReference>
<keyword evidence="2" id="KW-0472">Membrane</keyword>
<organism evidence="5 6">
    <name type="scientific">Owenia fusiformis</name>
    <name type="common">Polychaete worm</name>
    <dbReference type="NCBI Taxonomy" id="6347"/>
    <lineage>
        <taxon>Eukaryota</taxon>
        <taxon>Metazoa</taxon>
        <taxon>Spiralia</taxon>
        <taxon>Lophotrochozoa</taxon>
        <taxon>Annelida</taxon>
        <taxon>Polychaeta</taxon>
        <taxon>Sedentaria</taxon>
        <taxon>Canalipalpata</taxon>
        <taxon>Sabellida</taxon>
        <taxon>Oweniida</taxon>
        <taxon>Oweniidae</taxon>
        <taxon>Owenia</taxon>
    </lineage>
</organism>
<dbReference type="GO" id="GO:0005778">
    <property type="term" value="C:peroxisomal membrane"/>
    <property type="evidence" value="ECO:0007669"/>
    <property type="project" value="UniProtKB-SubCell"/>
</dbReference>
<evidence type="ECO:0000256" key="2">
    <source>
        <dbReference type="ARBA" id="ARBA00023136"/>
    </source>
</evidence>
<protein>
    <recommendedName>
        <fullName evidence="7">Peroxisomal membrane protein 11B</fullName>
    </recommendedName>
</protein>